<comment type="caution">
    <text evidence="4">The sequence shown here is derived from an EMBL/GenBank/DDBJ whole genome shotgun (WGS) entry which is preliminary data.</text>
</comment>
<name>A0A5S4FHP1_9ACTN</name>
<sequence>MTSPSASALVEDETLPIAEVARRTGLSADTLRYYEKAGLIDSVRRTAGGVRRYAAGDMDWLAFLLRLRDTGMSIADMQRFAEQRREGDASVAERLALLREHRDCVDRRIRSLRENNRALDNKIAHYEELLEGER</sequence>
<dbReference type="PANTHER" id="PTHR30204:SF98">
    <property type="entry name" value="HTH-TYPE TRANSCRIPTIONAL REGULATOR ADHR"/>
    <property type="match status" value="1"/>
</dbReference>
<dbReference type="Proteomes" id="UP000309128">
    <property type="component" value="Unassembled WGS sequence"/>
</dbReference>
<evidence type="ECO:0000259" key="3">
    <source>
        <dbReference type="PROSITE" id="PS50937"/>
    </source>
</evidence>
<dbReference type="Pfam" id="PF13411">
    <property type="entry name" value="MerR_1"/>
    <property type="match status" value="1"/>
</dbReference>
<dbReference type="EMBL" id="VCKY01000062">
    <property type="protein sequence ID" value="TMR19438.1"/>
    <property type="molecule type" value="Genomic_DNA"/>
</dbReference>
<dbReference type="OrthoDB" id="9802944at2"/>
<dbReference type="InterPro" id="IPR047057">
    <property type="entry name" value="MerR_fam"/>
</dbReference>
<dbReference type="SUPFAM" id="SSF46955">
    <property type="entry name" value="Putative DNA-binding domain"/>
    <property type="match status" value="1"/>
</dbReference>
<dbReference type="CDD" id="cd01109">
    <property type="entry name" value="HTH_YyaN"/>
    <property type="match status" value="1"/>
</dbReference>
<accession>A0A5S4FHP1</accession>
<dbReference type="PANTHER" id="PTHR30204">
    <property type="entry name" value="REDOX-CYCLING DRUG-SENSING TRANSCRIPTIONAL ACTIVATOR SOXR"/>
    <property type="match status" value="1"/>
</dbReference>
<feature type="coiled-coil region" evidence="2">
    <location>
        <begin position="102"/>
        <end position="129"/>
    </location>
</feature>
<protein>
    <submittedName>
        <fullName evidence="4">MerR family transcriptional regulator</fullName>
    </submittedName>
</protein>
<dbReference type="GO" id="GO:0003700">
    <property type="term" value="F:DNA-binding transcription factor activity"/>
    <property type="evidence" value="ECO:0007669"/>
    <property type="project" value="InterPro"/>
</dbReference>
<keyword evidence="2" id="KW-0175">Coiled coil</keyword>
<evidence type="ECO:0000256" key="1">
    <source>
        <dbReference type="ARBA" id="ARBA00023125"/>
    </source>
</evidence>
<proteinExistence type="predicted"/>
<evidence type="ECO:0000256" key="2">
    <source>
        <dbReference type="SAM" id="Coils"/>
    </source>
</evidence>
<feature type="domain" description="HTH merR-type" evidence="3">
    <location>
        <begin position="14"/>
        <end position="83"/>
    </location>
</feature>
<dbReference type="PROSITE" id="PS50937">
    <property type="entry name" value="HTH_MERR_2"/>
    <property type="match status" value="1"/>
</dbReference>
<dbReference type="PROSITE" id="PS00552">
    <property type="entry name" value="HTH_MERR_1"/>
    <property type="match status" value="1"/>
</dbReference>
<evidence type="ECO:0000313" key="4">
    <source>
        <dbReference type="EMBL" id="TMR19438.1"/>
    </source>
</evidence>
<dbReference type="PRINTS" id="PR00040">
    <property type="entry name" value="HTHMERR"/>
</dbReference>
<gene>
    <name evidence="4" type="ORF">ETD86_19955</name>
</gene>
<dbReference type="GO" id="GO:0003677">
    <property type="term" value="F:DNA binding"/>
    <property type="evidence" value="ECO:0007669"/>
    <property type="project" value="UniProtKB-KW"/>
</dbReference>
<dbReference type="InterPro" id="IPR009061">
    <property type="entry name" value="DNA-bd_dom_put_sf"/>
</dbReference>
<keyword evidence="1" id="KW-0238">DNA-binding</keyword>
<organism evidence="4 5">
    <name type="scientific">Nonomuraea turkmeniaca</name>
    <dbReference type="NCBI Taxonomy" id="103838"/>
    <lineage>
        <taxon>Bacteria</taxon>
        <taxon>Bacillati</taxon>
        <taxon>Actinomycetota</taxon>
        <taxon>Actinomycetes</taxon>
        <taxon>Streptosporangiales</taxon>
        <taxon>Streptosporangiaceae</taxon>
        <taxon>Nonomuraea</taxon>
    </lineage>
</organism>
<reference evidence="4 5" key="1">
    <citation type="submission" date="2019-05" db="EMBL/GenBank/DDBJ databases">
        <title>Draft genome sequence of Nonomuraea turkmeniaca DSM 43926.</title>
        <authorList>
            <person name="Saricaoglu S."/>
            <person name="Isik K."/>
        </authorList>
    </citation>
    <scope>NUCLEOTIDE SEQUENCE [LARGE SCALE GENOMIC DNA]</scope>
    <source>
        <strain evidence="4 5">DSM 43926</strain>
    </source>
</reference>
<dbReference type="SMART" id="SM00422">
    <property type="entry name" value="HTH_MERR"/>
    <property type="match status" value="1"/>
</dbReference>
<keyword evidence="5" id="KW-1185">Reference proteome</keyword>
<dbReference type="InterPro" id="IPR000551">
    <property type="entry name" value="MerR-type_HTH_dom"/>
</dbReference>
<dbReference type="AlphaFoldDB" id="A0A5S4FHP1"/>
<evidence type="ECO:0000313" key="5">
    <source>
        <dbReference type="Proteomes" id="UP000309128"/>
    </source>
</evidence>
<dbReference type="Gene3D" id="1.10.1660.10">
    <property type="match status" value="1"/>
</dbReference>